<organism evidence="4 5">
    <name type="scientific">Knoellia remsis</name>
    <dbReference type="NCBI Taxonomy" id="407159"/>
    <lineage>
        <taxon>Bacteria</taxon>
        <taxon>Bacillati</taxon>
        <taxon>Actinomycetota</taxon>
        <taxon>Actinomycetes</taxon>
        <taxon>Micrococcales</taxon>
        <taxon>Intrasporangiaceae</taxon>
        <taxon>Knoellia</taxon>
    </lineage>
</organism>
<dbReference type="SUPFAM" id="SSF63817">
    <property type="entry name" value="Sortase"/>
    <property type="match status" value="1"/>
</dbReference>
<dbReference type="InterPro" id="IPR042001">
    <property type="entry name" value="Sortase_F"/>
</dbReference>
<accession>A0A2T0UNL2</accession>
<feature type="active site" description="Acyl-thioester intermediate" evidence="2">
    <location>
        <position position="171"/>
    </location>
</feature>
<dbReference type="RefSeq" id="WP_170070160.1">
    <property type="nucleotide sequence ID" value="NZ_PVTI01000009.1"/>
</dbReference>
<dbReference type="EMBL" id="PVTI01000009">
    <property type="protein sequence ID" value="PRY59494.1"/>
    <property type="molecule type" value="Genomic_DNA"/>
</dbReference>
<feature type="region of interest" description="Disordered" evidence="3">
    <location>
        <begin position="14"/>
        <end position="46"/>
    </location>
</feature>
<name>A0A2T0UNL2_9MICO</name>
<protein>
    <submittedName>
        <fullName evidence="4">LPXTG-site transpeptidase (Sortase) family protein</fullName>
    </submittedName>
</protein>
<evidence type="ECO:0000313" key="5">
    <source>
        <dbReference type="Proteomes" id="UP000237822"/>
    </source>
</evidence>
<evidence type="ECO:0000256" key="1">
    <source>
        <dbReference type="ARBA" id="ARBA00022801"/>
    </source>
</evidence>
<comment type="caution">
    <text evidence="4">The sequence shown here is derived from an EMBL/GenBank/DDBJ whole genome shotgun (WGS) entry which is preliminary data.</text>
</comment>
<dbReference type="InterPro" id="IPR005754">
    <property type="entry name" value="Sortase"/>
</dbReference>
<dbReference type="GO" id="GO:0016787">
    <property type="term" value="F:hydrolase activity"/>
    <property type="evidence" value="ECO:0007669"/>
    <property type="project" value="UniProtKB-KW"/>
</dbReference>
<dbReference type="Proteomes" id="UP000237822">
    <property type="component" value="Unassembled WGS sequence"/>
</dbReference>
<evidence type="ECO:0000256" key="2">
    <source>
        <dbReference type="PIRSR" id="PIRSR605754-1"/>
    </source>
</evidence>
<dbReference type="CDD" id="cd05829">
    <property type="entry name" value="Sortase_F"/>
    <property type="match status" value="1"/>
</dbReference>
<proteinExistence type="predicted"/>
<feature type="active site" description="Proton donor/acceptor" evidence="2">
    <location>
        <position position="103"/>
    </location>
</feature>
<sequence>MSVVAATALAVGACGSGDADPRTSTSPTAVTQTAPVTRGATPSSPTVVEPIRLSVPSIKVSAELVAVEAKDNVVSPPAGAVAWVRGYDRVLPGEVGTSVVTAHVIEGKKAGPFVDLQELDKGDTVSVTDATGAKVVYTVTETRVATKKQVSTDPGVWGENRDTKRLALITCDDDGGFRPDGHRVSNFVAIAEAA</sequence>
<dbReference type="AlphaFoldDB" id="A0A2T0UNL2"/>
<dbReference type="Pfam" id="PF04203">
    <property type="entry name" value="Sortase"/>
    <property type="match status" value="1"/>
</dbReference>
<dbReference type="Gene3D" id="2.40.260.10">
    <property type="entry name" value="Sortase"/>
    <property type="match status" value="1"/>
</dbReference>
<feature type="compositionally biased region" description="Polar residues" evidence="3">
    <location>
        <begin position="22"/>
        <end position="46"/>
    </location>
</feature>
<evidence type="ECO:0000256" key="3">
    <source>
        <dbReference type="SAM" id="MobiDB-lite"/>
    </source>
</evidence>
<keyword evidence="1" id="KW-0378">Hydrolase</keyword>
<evidence type="ECO:0000313" key="4">
    <source>
        <dbReference type="EMBL" id="PRY59494.1"/>
    </source>
</evidence>
<gene>
    <name evidence="4" type="ORF">BCF74_10984</name>
</gene>
<keyword evidence="5" id="KW-1185">Reference proteome</keyword>
<reference evidence="4 5" key="1">
    <citation type="submission" date="2018-03" db="EMBL/GenBank/DDBJ databases">
        <title>Genomic Encyclopedia of Archaeal and Bacterial Type Strains, Phase II (KMG-II): from individual species to whole genera.</title>
        <authorList>
            <person name="Goeker M."/>
        </authorList>
    </citation>
    <scope>NUCLEOTIDE SEQUENCE [LARGE SCALE GENOMIC DNA]</scope>
    <source>
        <strain evidence="4 5">ATCC BAA-1496</strain>
    </source>
</reference>
<dbReference type="InterPro" id="IPR023365">
    <property type="entry name" value="Sortase_dom-sf"/>
</dbReference>